<evidence type="ECO:0000313" key="5">
    <source>
        <dbReference type="RefSeq" id="XP_008786192.2"/>
    </source>
</evidence>
<accession>A0A8B7BVE0</accession>
<dbReference type="InterPro" id="IPR011990">
    <property type="entry name" value="TPR-like_helical_dom_sf"/>
</dbReference>
<feature type="repeat" description="PPR" evidence="3">
    <location>
        <begin position="175"/>
        <end position="209"/>
    </location>
</feature>
<dbReference type="GO" id="GO:0003729">
    <property type="term" value="F:mRNA binding"/>
    <property type="evidence" value="ECO:0007669"/>
    <property type="project" value="UniProtKB-ARBA"/>
</dbReference>
<dbReference type="PANTHER" id="PTHR45717">
    <property type="entry name" value="OS12G0527900 PROTEIN"/>
    <property type="match status" value="1"/>
</dbReference>
<dbReference type="FunFam" id="1.25.40.10:FF:000253">
    <property type="entry name" value="Pentatricopeptide repeat-containing protein"/>
    <property type="match status" value="1"/>
</dbReference>
<dbReference type="Pfam" id="PF01535">
    <property type="entry name" value="PPR"/>
    <property type="match status" value="4"/>
</dbReference>
<evidence type="ECO:0000313" key="4">
    <source>
        <dbReference type="Proteomes" id="UP000228380"/>
    </source>
</evidence>
<keyword evidence="4" id="KW-1185">Reference proteome</keyword>
<dbReference type="GeneID" id="103704609"/>
<dbReference type="InterPro" id="IPR002885">
    <property type="entry name" value="PPR_rpt"/>
</dbReference>
<reference evidence="5" key="2">
    <citation type="submission" date="2025-08" db="UniProtKB">
        <authorList>
            <consortium name="RefSeq"/>
        </authorList>
    </citation>
    <scope>IDENTIFICATION</scope>
    <source>
        <tissue evidence="5">Young leaves</tissue>
    </source>
</reference>
<dbReference type="Proteomes" id="UP000228380">
    <property type="component" value="Chromosome 5"/>
</dbReference>
<feature type="repeat" description="PPR" evidence="3">
    <location>
        <begin position="385"/>
        <end position="419"/>
    </location>
</feature>
<gene>
    <name evidence="5" type="primary">LOC103704609</name>
</gene>
<dbReference type="Gene3D" id="1.25.40.10">
    <property type="entry name" value="Tetratricopeptide repeat domain"/>
    <property type="match status" value="3"/>
</dbReference>
<dbReference type="AlphaFoldDB" id="A0A8B7BVE0"/>
<proteinExistence type="inferred from homology"/>
<name>A0A8B7BVE0_PHODC</name>
<dbReference type="KEGG" id="pda:103704609"/>
<dbReference type="GO" id="GO:0005739">
    <property type="term" value="C:mitochondrion"/>
    <property type="evidence" value="ECO:0007669"/>
    <property type="project" value="TreeGrafter"/>
</dbReference>
<reference evidence="4" key="1">
    <citation type="journal article" date="2019" name="Nat. Commun.">
        <title>Genome-wide association mapping of date palm fruit traits.</title>
        <authorList>
            <person name="Hazzouri K.M."/>
            <person name="Gros-Balthazard M."/>
            <person name="Flowers J.M."/>
            <person name="Copetti D."/>
            <person name="Lemansour A."/>
            <person name="Lebrun M."/>
            <person name="Masmoudi K."/>
            <person name="Ferrand S."/>
            <person name="Dhar M.I."/>
            <person name="Fresquez Z.A."/>
            <person name="Rosas U."/>
            <person name="Zhang J."/>
            <person name="Talag J."/>
            <person name="Lee S."/>
            <person name="Kudrna D."/>
            <person name="Powell R.F."/>
            <person name="Leitch I.J."/>
            <person name="Krueger R.R."/>
            <person name="Wing R.A."/>
            <person name="Amiri K.M.A."/>
            <person name="Purugganan M.D."/>
        </authorList>
    </citation>
    <scope>NUCLEOTIDE SEQUENCE [LARGE SCALE GENOMIC DNA]</scope>
    <source>
        <strain evidence="4">cv. Khalas</strain>
    </source>
</reference>
<dbReference type="SUPFAM" id="SSF48452">
    <property type="entry name" value="TPR-like"/>
    <property type="match status" value="1"/>
</dbReference>
<protein>
    <submittedName>
        <fullName evidence="5">Pentatricopeptide repeat-containing protein At1g02150</fullName>
    </submittedName>
</protein>
<dbReference type="PANTHER" id="PTHR45717:SF3">
    <property type="entry name" value="OS04G0544400 PROTEIN"/>
    <property type="match status" value="1"/>
</dbReference>
<dbReference type="FunFam" id="1.25.40.10:FF:000516">
    <property type="entry name" value="Pentatricopeptide repeat-containing protein"/>
    <property type="match status" value="1"/>
</dbReference>
<dbReference type="PROSITE" id="PS51375">
    <property type="entry name" value="PPR"/>
    <property type="match status" value="2"/>
</dbReference>
<dbReference type="OrthoDB" id="1908178at2759"/>
<evidence type="ECO:0000256" key="2">
    <source>
        <dbReference type="ARBA" id="ARBA00022737"/>
    </source>
</evidence>
<evidence type="ECO:0000256" key="3">
    <source>
        <dbReference type="PROSITE-ProRule" id="PRU00708"/>
    </source>
</evidence>
<organism evidence="4 5">
    <name type="scientific">Phoenix dactylifera</name>
    <name type="common">Date palm</name>
    <dbReference type="NCBI Taxonomy" id="42345"/>
    <lineage>
        <taxon>Eukaryota</taxon>
        <taxon>Viridiplantae</taxon>
        <taxon>Streptophyta</taxon>
        <taxon>Embryophyta</taxon>
        <taxon>Tracheophyta</taxon>
        <taxon>Spermatophyta</taxon>
        <taxon>Magnoliopsida</taxon>
        <taxon>Liliopsida</taxon>
        <taxon>Arecaceae</taxon>
        <taxon>Coryphoideae</taxon>
        <taxon>Phoeniceae</taxon>
        <taxon>Phoenix</taxon>
    </lineage>
</organism>
<sequence length="508" mass="58464">MLLRFAISLPSFPLQPYHLSTSTSSYSQARLGFGSSTLSLRADQKSGGPIRCSVSQVHSYGTVDSERPPALRWSSLFRRISARENTSLGCAAVLLRWEEEEGQLNKWELCRVVKELRKFRRVKLALEVCDWMIAQGDRFMFTSSDMAIQVDLIAKAHGISHAEEYFSQLPDTMKDKRTYGALLNVYGQAKMKEKAEAIVEVMRNKGYLTEALFFNVIMTLYMNVGEHEKVNKVINEMKEKNVSFDIYSYNIWITNCATMGDAEKMERVVGLMSSDNGINANWTTYTTLATMYIRLGNFEKAQSCLKDAELRVTGRDRTPFNYLLGLYSSIGKREVYRIWNWYKSSFPRILNMGYQCMLSSLIRLGDADGAEMIYEEWLSMTSSYDPRICNILLGLYAREGLLRKAKKTLDNFLEKGGKPRPIMWETLAEGYIKEEQISEALLYMKEAASFEGVNNWRPKPKNIEKLLALCKERNDISSIHMLMDMLRMRRCHEKEEYKSLISTYCQGD</sequence>
<dbReference type="RefSeq" id="XP_008786192.2">
    <property type="nucleotide sequence ID" value="XM_008787970.4"/>
</dbReference>
<dbReference type="Pfam" id="PF13041">
    <property type="entry name" value="PPR_2"/>
    <property type="match status" value="1"/>
</dbReference>
<comment type="similarity">
    <text evidence="1">Belongs to the PPR family. P subfamily.</text>
</comment>
<keyword evidence="2" id="KW-0677">Repeat</keyword>
<evidence type="ECO:0000256" key="1">
    <source>
        <dbReference type="ARBA" id="ARBA00007626"/>
    </source>
</evidence>